<evidence type="ECO:0000313" key="3">
    <source>
        <dbReference type="Proteomes" id="UP000035170"/>
    </source>
</evidence>
<accession>A0A0H2M5C9</accession>
<dbReference type="EMBL" id="JZWI01000006">
    <property type="protein sequence ID" value="KLN57558.1"/>
    <property type="molecule type" value="Genomic_DNA"/>
</dbReference>
<comment type="caution">
    <text evidence="2">The sequence shown here is derived from an EMBL/GenBank/DDBJ whole genome shotgun (WGS) entry which is preliminary data.</text>
</comment>
<organism evidence="2 3">
    <name type="scientific">Variovorax paradoxus</name>
    <dbReference type="NCBI Taxonomy" id="34073"/>
    <lineage>
        <taxon>Bacteria</taxon>
        <taxon>Pseudomonadati</taxon>
        <taxon>Pseudomonadota</taxon>
        <taxon>Betaproteobacteria</taxon>
        <taxon>Burkholderiales</taxon>
        <taxon>Comamonadaceae</taxon>
        <taxon>Variovorax</taxon>
    </lineage>
</organism>
<reference evidence="2 3" key="1">
    <citation type="submission" date="2015-03" db="EMBL/GenBank/DDBJ databases">
        <title>Genome sequence of Variovorax paradoxus TBEA6.</title>
        <authorList>
            <person name="Poehlein A."/>
            <person name="Schuldes J."/>
            <person name="Wuebbeler J.H."/>
            <person name="Hiessl S."/>
            <person name="Steinbuechel A."/>
            <person name="Daniel R."/>
        </authorList>
    </citation>
    <scope>NUCLEOTIDE SEQUENCE [LARGE SCALE GENOMIC DNA]</scope>
    <source>
        <strain evidence="2 3">TBEA6</strain>
    </source>
</reference>
<sequence length="122" mass="13615">MARCRFHRSRAAAWLLALAAAGSAHAMSIRELRTLEANEKDGKAYASYYLVGVLEGLREGVEASQRNGQKPVFCVEGRRLEPSMARSLYQTELTRNADSYEADMPVQLVMAGALRNSYRCTR</sequence>
<keyword evidence="1" id="KW-0732">Signal</keyword>
<proteinExistence type="predicted"/>
<feature type="signal peptide" evidence="1">
    <location>
        <begin position="1"/>
        <end position="26"/>
    </location>
</feature>
<dbReference type="Proteomes" id="UP000035170">
    <property type="component" value="Unassembled WGS sequence"/>
</dbReference>
<protein>
    <recommendedName>
        <fullName evidence="4">Rap1a immunity protein domain-containing protein</fullName>
    </recommendedName>
</protein>
<dbReference type="PATRIC" id="fig|34073.19.peg.1088"/>
<evidence type="ECO:0000313" key="2">
    <source>
        <dbReference type="EMBL" id="KLN57558.1"/>
    </source>
</evidence>
<feature type="chain" id="PRO_5002597258" description="Rap1a immunity protein domain-containing protein" evidence="1">
    <location>
        <begin position="27"/>
        <end position="122"/>
    </location>
</feature>
<dbReference type="AlphaFoldDB" id="A0A0H2M5C9"/>
<gene>
    <name evidence="2" type="ORF">VPARA_10710</name>
</gene>
<dbReference type="RefSeq" id="WP_047783596.1">
    <property type="nucleotide sequence ID" value="NZ_JZWI01000006.1"/>
</dbReference>
<evidence type="ECO:0000256" key="1">
    <source>
        <dbReference type="SAM" id="SignalP"/>
    </source>
</evidence>
<name>A0A0H2M5C9_VARPD</name>
<evidence type="ECO:0008006" key="4">
    <source>
        <dbReference type="Google" id="ProtNLM"/>
    </source>
</evidence>
<keyword evidence="3" id="KW-1185">Reference proteome</keyword>